<sequence>MCVCVRKRRISIKIIKLSIFPVSFLLVNVCSLLKTQILKKASQGGISLLILFQLSMLVFRS</sequence>
<protein>
    <submittedName>
        <fullName evidence="1">Uncharacterized protein</fullName>
    </submittedName>
</protein>
<proteinExistence type="evidence at transcript level"/>
<dbReference type="AlphaFoldDB" id="Q8GW73"/>
<reference evidence="1" key="1">
    <citation type="submission" date="2002-11" db="EMBL/GenBank/DDBJ databases">
        <title>Arabidopsis thaliana full-length cDNA.</title>
        <authorList>
            <person name="Seki M."/>
            <person name="Iida K."/>
            <person name="Satou M."/>
            <person name="Sakurai T."/>
            <person name="Akiyama K."/>
            <person name="Ishida J."/>
            <person name="Nakajima M."/>
            <person name="Enju A."/>
            <person name="Kamiya A."/>
            <person name="Narusaka M."/>
            <person name="Carninci P."/>
            <person name="Kawai J."/>
            <person name="Hayashizaki Y."/>
            <person name="Shinozaki K."/>
        </authorList>
    </citation>
    <scope>NUCLEOTIDE SEQUENCE</scope>
</reference>
<name>Q8GW73_ARATH</name>
<dbReference type="EMBL" id="AK119038">
    <property type="protein sequence ID" value="BAC43614.1"/>
    <property type="molecule type" value="mRNA"/>
</dbReference>
<accession>Q8GW73</accession>
<evidence type="ECO:0000313" key="1">
    <source>
        <dbReference type="EMBL" id="BAC43614.1"/>
    </source>
</evidence>
<organism evidence="1">
    <name type="scientific">Arabidopsis thaliana</name>
    <name type="common">Mouse-ear cress</name>
    <dbReference type="NCBI Taxonomy" id="3702"/>
    <lineage>
        <taxon>Eukaryota</taxon>
        <taxon>Viridiplantae</taxon>
        <taxon>Streptophyta</taxon>
        <taxon>Embryophyta</taxon>
        <taxon>Tracheophyta</taxon>
        <taxon>Spermatophyta</taxon>
        <taxon>Magnoliopsida</taxon>
        <taxon>eudicotyledons</taxon>
        <taxon>Gunneridae</taxon>
        <taxon>Pentapetalae</taxon>
        <taxon>rosids</taxon>
        <taxon>malvids</taxon>
        <taxon>Brassicales</taxon>
        <taxon>Brassicaceae</taxon>
        <taxon>Camelineae</taxon>
        <taxon>Arabidopsis</taxon>
    </lineage>
</organism>